<evidence type="ECO:0000313" key="2">
    <source>
        <dbReference type="Proteomes" id="UP000789901"/>
    </source>
</evidence>
<evidence type="ECO:0000313" key="1">
    <source>
        <dbReference type="EMBL" id="CAG8856404.1"/>
    </source>
</evidence>
<sequence length="42" mass="5239">EGFYRVIWVERFKKMCEWENSTELEYLENSKRKTHQNQKACV</sequence>
<feature type="non-terminal residue" evidence="1">
    <location>
        <position position="1"/>
    </location>
</feature>
<name>A0ABN7XQQ2_GIGMA</name>
<comment type="caution">
    <text evidence="1">The sequence shown here is derived from an EMBL/GenBank/DDBJ whole genome shotgun (WGS) entry which is preliminary data.</text>
</comment>
<reference evidence="1 2" key="1">
    <citation type="submission" date="2021-06" db="EMBL/GenBank/DDBJ databases">
        <authorList>
            <person name="Kallberg Y."/>
            <person name="Tangrot J."/>
            <person name="Rosling A."/>
        </authorList>
    </citation>
    <scope>NUCLEOTIDE SEQUENCE [LARGE SCALE GENOMIC DNA]</scope>
    <source>
        <strain evidence="1 2">120-4 pot B 10/14</strain>
    </source>
</reference>
<accession>A0ABN7XQQ2</accession>
<keyword evidence="2" id="KW-1185">Reference proteome</keyword>
<dbReference type="Proteomes" id="UP000789901">
    <property type="component" value="Unassembled WGS sequence"/>
</dbReference>
<dbReference type="EMBL" id="CAJVQB010159669">
    <property type="protein sequence ID" value="CAG8856404.1"/>
    <property type="molecule type" value="Genomic_DNA"/>
</dbReference>
<feature type="non-terminal residue" evidence="1">
    <location>
        <position position="42"/>
    </location>
</feature>
<protein>
    <submittedName>
        <fullName evidence="1">22918_t:CDS:1</fullName>
    </submittedName>
</protein>
<organism evidence="1 2">
    <name type="scientific">Gigaspora margarita</name>
    <dbReference type="NCBI Taxonomy" id="4874"/>
    <lineage>
        <taxon>Eukaryota</taxon>
        <taxon>Fungi</taxon>
        <taxon>Fungi incertae sedis</taxon>
        <taxon>Mucoromycota</taxon>
        <taxon>Glomeromycotina</taxon>
        <taxon>Glomeromycetes</taxon>
        <taxon>Diversisporales</taxon>
        <taxon>Gigasporaceae</taxon>
        <taxon>Gigaspora</taxon>
    </lineage>
</organism>
<proteinExistence type="predicted"/>
<gene>
    <name evidence="1" type="ORF">GMARGA_LOCUS45225</name>
</gene>